<gene>
    <name evidence="1" type="ORF">S06H3_50259</name>
</gene>
<dbReference type="Pfam" id="PF08734">
    <property type="entry name" value="GYD"/>
    <property type="match status" value="1"/>
</dbReference>
<proteinExistence type="predicted"/>
<evidence type="ECO:0008006" key="2">
    <source>
        <dbReference type="Google" id="ProtNLM"/>
    </source>
</evidence>
<reference evidence="1" key="1">
    <citation type="journal article" date="2014" name="Front. Microbiol.">
        <title>High frequency of phylogenetically diverse reductive dehalogenase-homologous genes in deep subseafloor sedimentary metagenomes.</title>
        <authorList>
            <person name="Kawai M."/>
            <person name="Futagami T."/>
            <person name="Toyoda A."/>
            <person name="Takaki Y."/>
            <person name="Nishi S."/>
            <person name="Hori S."/>
            <person name="Arai W."/>
            <person name="Tsubouchi T."/>
            <person name="Morono Y."/>
            <person name="Uchiyama I."/>
            <person name="Ito T."/>
            <person name="Fujiyama A."/>
            <person name="Inagaki F."/>
            <person name="Takami H."/>
        </authorList>
    </citation>
    <scope>NUCLEOTIDE SEQUENCE</scope>
    <source>
        <strain evidence="1">Expedition CK06-06</strain>
    </source>
</reference>
<sequence>MPTYVILMNLTEQGVKNIKEAPERIEAVAKALEAAGG</sequence>
<organism evidence="1">
    <name type="scientific">marine sediment metagenome</name>
    <dbReference type="NCBI Taxonomy" id="412755"/>
    <lineage>
        <taxon>unclassified sequences</taxon>
        <taxon>metagenomes</taxon>
        <taxon>ecological metagenomes</taxon>
    </lineage>
</organism>
<feature type="non-terminal residue" evidence="1">
    <location>
        <position position="37"/>
    </location>
</feature>
<dbReference type="EMBL" id="BARV01031809">
    <property type="protein sequence ID" value="GAI41846.1"/>
    <property type="molecule type" value="Genomic_DNA"/>
</dbReference>
<name>X1PH82_9ZZZZ</name>
<comment type="caution">
    <text evidence="1">The sequence shown here is derived from an EMBL/GenBank/DDBJ whole genome shotgun (WGS) entry which is preliminary data.</text>
</comment>
<dbReference type="AlphaFoldDB" id="X1PH82"/>
<dbReference type="InterPro" id="IPR014845">
    <property type="entry name" value="GYD/TTHA1554"/>
</dbReference>
<protein>
    <recommendedName>
        <fullName evidence="2">GYD domain-containing protein</fullName>
    </recommendedName>
</protein>
<evidence type="ECO:0000313" key="1">
    <source>
        <dbReference type="EMBL" id="GAI41846.1"/>
    </source>
</evidence>
<accession>X1PH82</accession>